<sequence>MPDVRFQRTGSSASTESRSMSTSSSQAGITGARNREGTSYVVPTVDNGDAFISGRVGPGWHDGGAEAPRQHHIMETSHGIPGRRPTNDERLKGKEAANPQRPGRRRHQEDTSSVPSALNSQPLVKVNGRYIPLPTDQQPQQRPASAYASMPRPLPSYPTQTANYPNTADLPPHATRPNSIPPYRRGYVPNSPDTANPPPQQQQPSATYPIQNQSSDNPSLFAHYTDPFDDYNSYGYSGMDQQQQPGYTFNSYPAPPGMYQRPYGQPYQQPFYQPFQQPLSQSFFHAPPNVPSTEAPSSPRSTAPDLEKIRLEAEFRAFKNYEERIGAEQEQKKAEAQFRKEIEEELQQRAEALKLEQEEAKLEMEKFKVEAEKAAREKLQAERRSQAERERIAVEKAKRLEEDIRARIQMERRAEEEAAEARARQNEKLEGLVTEKLLQSIEQLMNIAQEKAMRNMRVEQETIHKTLENTILQDTRTNTGQTPDVVFQGQAAWRESSEAEPESEWTHSTTGTQPEDVSSVSRQRTMARDGAAKAQVQLPGGKMKNKSPSQRPDGVFTDSYTTSSAAGSDGETPWQPVPPPAPDVPRAYCESEAETTRSGGSGGSHTSGKPTGDRRSYRSYDRNSMAGERYPYSDYPPPPFEEVAEQIVEAVISRLTGQPYWDMPTQEPSCHQGSSSRVRTVNSFSSGFKSVHSRTTTVRSHSHESTRTLETSISDRWASGTTPATEAEPYLLDGCPTEGADGSSNAEAHAHAAVAVSPEFEETHPKPVSYESKTRANSESLINDLTEEHDTTFSTPSPKSGQRNSFWRQGVVWCCLCGRLAIWCGCSADQADAKK</sequence>
<keyword evidence="1" id="KW-0175">Coiled coil</keyword>
<feature type="compositionally biased region" description="Polar residues" evidence="2">
    <location>
        <begin position="111"/>
        <end position="122"/>
    </location>
</feature>
<evidence type="ECO:0000256" key="2">
    <source>
        <dbReference type="SAM" id="MobiDB-lite"/>
    </source>
</evidence>
<dbReference type="AlphaFoldDB" id="A0AAJ0G2N9"/>
<organism evidence="3 4">
    <name type="scientific">Conoideocrella luteorostrata</name>
    <dbReference type="NCBI Taxonomy" id="1105319"/>
    <lineage>
        <taxon>Eukaryota</taxon>
        <taxon>Fungi</taxon>
        <taxon>Dikarya</taxon>
        <taxon>Ascomycota</taxon>
        <taxon>Pezizomycotina</taxon>
        <taxon>Sordariomycetes</taxon>
        <taxon>Hypocreomycetidae</taxon>
        <taxon>Hypocreales</taxon>
        <taxon>Clavicipitaceae</taxon>
        <taxon>Conoideocrella</taxon>
    </lineage>
</organism>
<feature type="region of interest" description="Disordered" evidence="2">
    <location>
        <begin position="695"/>
        <end position="730"/>
    </location>
</feature>
<dbReference type="Proteomes" id="UP001251528">
    <property type="component" value="Unassembled WGS sequence"/>
</dbReference>
<feature type="region of interest" description="Disordered" evidence="2">
    <location>
        <begin position="73"/>
        <end position="219"/>
    </location>
</feature>
<feature type="compositionally biased region" description="Basic and acidic residues" evidence="2">
    <location>
        <begin position="611"/>
        <end position="621"/>
    </location>
</feature>
<proteinExistence type="predicted"/>
<feature type="compositionally biased region" description="Polar residues" evidence="2">
    <location>
        <begin position="506"/>
        <end position="524"/>
    </location>
</feature>
<evidence type="ECO:0000313" key="3">
    <source>
        <dbReference type="EMBL" id="KAK2608601.1"/>
    </source>
</evidence>
<feature type="region of interest" description="Disordered" evidence="2">
    <location>
        <begin position="491"/>
        <end position="636"/>
    </location>
</feature>
<dbReference type="EMBL" id="JASWJB010000035">
    <property type="protein sequence ID" value="KAK2608601.1"/>
    <property type="molecule type" value="Genomic_DNA"/>
</dbReference>
<evidence type="ECO:0000313" key="4">
    <source>
        <dbReference type="Proteomes" id="UP001251528"/>
    </source>
</evidence>
<feature type="compositionally biased region" description="Basic and acidic residues" evidence="2">
    <location>
        <begin position="85"/>
        <end position="95"/>
    </location>
</feature>
<feature type="compositionally biased region" description="Low complexity" evidence="2">
    <location>
        <begin position="9"/>
        <end position="25"/>
    </location>
</feature>
<name>A0AAJ0G2N9_9HYPO</name>
<feature type="compositionally biased region" description="Polar residues" evidence="2">
    <location>
        <begin position="291"/>
        <end position="301"/>
    </location>
</feature>
<keyword evidence="4" id="KW-1185">Reference proteome</keyword>
<feature type="compositionally biased region" description="Polar residues" evidence="2">
    <location>
        <begin position="205"/>
        <end position="218"/>
    </location>
</feature>
<evidence type="ECO:0000256" key="1">
    <source>
        <dbReference type="SAM" id="Coils"/>
    </source>
</evidence>
<comment type="caution">
    <text evidence="3">The sequence shown here is derived from an EMBL/GenBank/DDBJ whole genome shotgun (WGS) entry which is preliminary data.</text>
</comment>
<dbReference type="CDD" id="cd06503">
    <property type="entry name" value="ATP-synt_Fo_b"/>
    <property type="match status" value="1"/>
</dbReference>
<accession>A0AAJ0G2N9</accession>
<feature type="compositionally biased region" description="Polar residues" evidence="2">
    <location>
        <begin position="708"/>
        <end position="724"/>
    </location>
</feature>
<feature type="region of interest" description="Disordered" evidence="2">
    <location>
        <begin position="1"/>
        <end position="48"/>
    </location>
</feature>
<protein>
    <submittedName>
        <fullName evidence="3">Uncharacterized protein</fullName>
    </submittedName>
</protein>
<feature type="coiled-coil region" evidence="1">
    <location>
        <begin position="339"/>
        <end position="417"/>
    </location>
</feature>
<reference evidence="3" key="1">
    <citation type="submission" date="2023-06" db="EMBL/GenBank/DDBJ databases">
        <title>Conoideocrella luteorostrata (Hypocreales: Clavicipitaceae), a potential biocontrol fungus for elongate hemlock scale in United States Christmas tree production areas.</title>
        <authorList>
            <person name="Barrett H."/>
            <person name="Lovett B."/>
            <person name="Macias A.M."/>
            <person name="Stajich J.E."/>
            <person name="Kasson M.T."/>
        </authorList>
    </citation>
    <scope>NUCLEOTIDE SEQUENCE</scope>
    <source>
        <strain evidence="3">ARSEF 14590</strain>
    </source>
</reference>
<feature type="compositionally biased region" description="Polar residues" evidence="2">
    <location>
        <begin position="157"/>
        <end position="166"/>
    </location>
</feature>
<feature type="region of interest" description="Disordered" evidence="2">
    <location>
        <begin position="756"/>
        <end position="778"/>
    </location>
</feature>
<gene>
    <name evidence="3" type="ORF">QQS21_002827</name>
</gene>
<feature type="region of interest" description="Disordered" evidence="2">
    <location>
        <begin position="285"/>
        <end position="304"/>
    </location>
</feature>